<evidence type="ECO:0000256" key="3">
    <source>
        <dbReference type="PROSITE-ProRule" id="PRU00192"/>
    </source>
</evidence>
<feature type="region of interest" description="Disordered" evidence="4">
    <location>
        <begin position="567"/>
        <end position="586"/>
    </location>
</feature>
<dbReference type="OrthoDB" id="660555at2759"/>
<reference evidence="7" key="1">
    <citation type="submission" date="2019-08" db="EMBL/GenBank/DDBJ databases">
        <title>The genome of the North American firefly Photinus pyralis.</title>
        <authorList>
            <consortium name="Photinus pyralis genome working group"/>
            <person name="Fallon T.R."/>
            <person name="Sander Lower S.E."/>
            <person name="Weng J.-K."/>
        </authorList>
    </citation>
    <scope>NUCLEOTIDE SEQUENCE</scope>
    <source>
        <strain evidence="7">TRF0915ILg1</strain>
        <tissue evidence="7">Whole body</tissue>
    </source>
</reference>
<dbReference type="PROSITE" id="PS00741">
    <property type="entry name" value="DH_1"/>
    <property type="match status" value="1"/>
</dbReference>
<dbReference type="InterPro" id="IPR001452">
    <property type="entry name" value="SH3_domain"/>
</dbReference>
<evidence type="ECO:0000259" key="5">
    <source>
        <dbReference type="PROSITE" id="PS50002"/>
    </source>
</evidence>
<accession>A0A8K0D7S1</accession>
<evidence type="ECO:0000256" key="1">
    <source>
        <dbReference type="ARBA" id="ARBA00022443"/>
    </source>
</evidence>
<dbReference type="GO" id="GO:0005085">
    <property type="term" value="F:guanyl-nucleotide exchange factor activity"/>
    <property type="evidence" value="ECO:0007669"/>
    <property type="project" value="UniProtKB-KW"/>
</dbReference>
<dbReference type="Proteomes" id="UP000801492">
    <property type="component" value="Unassembled WGS sequence"/>
</dbReference>
<evidence type="ECO:0000256" key="2">
    <source>
        <dbReference type="ARBA" id="ARBA00022658"/>
    </source>
</evidence>
<dbReference type="PRINTS" id="PR00499">
    <property type="entry name" value="P67PHOX"/>
</dbReference>
<dbReference type="InterPro" id="IPR053086">
    <property type="entry name" value="RhoGEF_domain"/>
</dbReference>
<evidence type="ECO:0000256" key="4">
    <source>
        <dbReference type="SAM" id="MobiDB-lite"/>
    </source>
</evidence>
<dbReference type="SMART" id="SM00326">
    <property type="entry name" value="SH3"/>
    <property type="match status" value="1"/>
</dbReference>
<feature type="domain" description="DH" evidence="6">
    <location>
        <begin position="243"/>
        <end position="427"/>
    </location>
</feature>
<dbReference type="Gene3D" id="2.30.30.40">
    <property type="entry name" value="SH3 Domains"/>
    <property type="match status" value="1"/>
</dbReference>
<comment type="caution">
    <text evidence="7">The sequence shown here is derived from an EMBL/GenBank/DDBJ whole genome shotgun (WGS) entry which is preliminary data.</text>
</comment>
<keyword evidence="2" id="KW-0344">Guanine-nucleotide releasing factor</keyword>
<keyword evidence="1 3" id="KW-0728">SH3 domain</keyword>
<feature type="domain" description="SH3" evidence="5">
    <location>
        <begin position="148"/>
        <end position="207"/>
    </location>
</feature>
<evidence type="ECO:0008006" key="9">
    <source>
        <dbReference type="Google" id="ProtNLM"/>
    </source>
</evidence>
<dbReference type="InterPro" id="IPR055251">
    <property type="entry name" value="SOS1_NGEF_PH"/>
</dbReference>
<name>A0A8K0D7S1_IGNLU</name>
<dbReference type="InterPro" id="IPR001331">
    <property type="entry name" value="GDS_CDC24_CS"/>
</dbReference>
<dbReference type="SUPFAM" id="SSF48065">
    <property type="entry name" value="DBL homology domain (DH-domain)"/>
    <property type="match status" value="1"/>
</dbReference>
<feature type="non-terminal residue" evidence="7">
    <location>
        <position position="633"/>
    </location>
</feature>
<dbReference type="AlphaFoldDB" id="A0A8K0D7S1"/>
<feature type="region of interest" description="Disordered" evidence="4">
    <location>
        <begin position="36"/>
        <end position="66"/>
    </location>
</feature>
<dbReference type="InterPro" id="IPR036028">
    <property type="entry name" value="SH3-like_dom_sf"/>
</dbReference>
<dbReference type="InterPro" id="IPR035899">
    <property type="entry name" value="DBL_dom_sf"/>
</dbReference>
<dbReference type="SUPFAM" id="SSF50044">
    <property type="entry name" value="SH3-domain"/>
    <property type="match status" value="1"/>
</dbReference>
<evidence type="ECO:0000313" key="8">
    <source>
        <dbReference type="Proteomes" id="UP000801492"/>
    </source>
</evidence>
<evidence type="ECO:0000259" key="6">
    <source>
        <dbReference type="PROSITE" id="PS50010"/>
    </source>
</evidence>
<dbReference type="Gene3D" id="1.20.900.10">
    <property type="entry name" value="Dbl homology (DH) domain"/>
    <property type="match status" value="1"/>
</dbReference>
<dbReference type="Pfam" id="PF22697">
    <property type="entry name" value="SOS1_NGEF_PH"/>
    <property type="match status" value="1"/>
</dbReference>
<evidence type="ECO:0000313" key="7">
    <source>
        <dbReference type="EMBL" id="KAF2900774.1"/>
    </source>
</evidence>
<gene>
    <name evidence="7" type="ORF">ILUMI_05414</name>
</gene>
<dbReference type="CDD" id="cd00160">
    <property type="entry name" value="RhoGEF"/>
    <property type="match status" value="1"/>
</dbReference>
<dbReference type="Pfam" id="PF00621">
    <property type="entry name" value="RhoGEF"/>
    <property type="match status" value="1"/>
</dbReference>
<dbReference type="Gene3D" id="2.30.29.30">
    <property type="entry name" value="Pleckstrin-homology domain (PH domain)/Phosphotyrosine-binding domain (PTB)"/>
    <property type="match status" value="2"/>
</dbReference>
<keyword evidence="8" id="KW-1185">Reference proteome</keyword>
<dbReference type="PANTHER" id="PTHR45834">
    <property type="entry name" value="RHO GUANINE NUCLEOTIDE EXCHANGE FACTOR 9-RELATED"/>
    <property type="match status" value="1"/>
</dbReference>
<proteinExistence type="predicted"/>
<dbReference type="EMBL" id="VTPC01001992">
    <property type="protein sequence ID" value="KAF2900774.1"/>
    <property type="molecule type" value="Genomic_DNA"/>
</dbReference>
<dbReference type="GO" id="GO:0035556">
    <property type="term" value="P:intracellular signal transduction"/>
    <property type="evidence" value="ECO:0007669"/>
    <property type="project" value="InterPro"/>
</dbReference>
<organism evidence="7 8">
    <name type="scientific">Ignelater luminosus</name>
    <name type="common">Cucubano</name>
    <name type="synonym">Pyrophorus luminosus</name>
    <dbReference type="NCBI Taxonomy" id="2038154"/>
    <lineage>
        <taxon>Eukaryota</taxon>
        <taxon>Metazoa</taxon>
        <taxon>Ecdysozoa</taxon>
        <taxon>Arthropoda</taxon>
        <taxon>Hexapoda</taxon>
        <taxon>Insecta</taxon>
        <taxon>Pterygota</taxon>
        <taxon>Neoptera</taxon>
        <taxon>Endopterygota</taxon>
        <taxon>Coleoptera</taxon>
        <taxon>Polyphaga</taxon>
        <taxon>Elateriformia</taxon>
        <taxon>Elateroidea</taxon>
        <taxon>Elateridae</taxon>
        <taxon>Agrypninae</taxon>
        <taxon>Pyrophorini</taxon>
        <taxon>Ignelater</taxon>
    </lineage>
</organism>
<feature type="compositionally biased region" description="Basic residues" evidence="4">
    <location>
        <begin position="571"/>
        <end position="583"/>
    </location>
</feature>
<protein>
    <recommendedName>
        <fullName evidence="9">Spermatogenesis-associated protein 13</fullName>
    </recommendedName>
</protein>
<dbReference type="CDD" id="cd11828">
    <property type="entry name" value="SH3_ARHGEF9_like"/>
    <property type="match status" value="1"/>
</dbReference>
<sequence length="633" mass="72632">AELQSRAHRHHHVRRTHSDLGGQRLFQWDPRSSYRRLMSSPAPLRGRPHRMSPRKKPPDAPGGVQLRVPHRRGQLRRSLSQPVDIDKLSPLMRTKTAGLRLAGGNILSEDEHDGRIGTSEDEMMSDSESSVASVNERKKSLELAMDEDVIILAEAVFDHVAIEAEELPFKAGDVIEVLETVNRDWWWGAAGGKEGWFPAAFVRLRVSQEDTVEDCLAAMASGHSVPSQLRRRTSISLLSNDQVRTSVVRELVHTEREFVKVLQDVAEGYIAECRKRKDMFTKEQIDTIFINLEDILKFQSAFLKDLESCIDWDAPNKSCVGSCFIKHKEGFEMYSDFCNSHPVATALLQELYQFNNYSKFFEACRLMRGLIEIPLDGYLLTPIQRICKYPLQLAELLKYTKPDHSDYENIKEALQTMKGVAVLINERKRRMESLEKLAAWQQRVEGWEGEDLIETSSQLIHQGEAVRVTSGVWTSNITLFLFDHQLVYCKKRQQKSITYKYIQTGVSVRHALRIYSCVRDKWLLFYLRSSSEKQRWLQAFAEERKLVAQDKSDGLEFPPSAKQLARVAARSQRRPPRKPRGSKNYKLDSAYMGSSLQLNSHSSQNSNSLGRKVGTWFTFGVNRKTRHQHRDVS</sequence>
<dbReference type="SUPFAM" id="SSF50729">
    <property type="entry name" value="PH domain-like"/>
    <property type="match status" value="1"/>
</dbReference>
<dbReference type="GO" id="GO:0005829">
    <property type="term" value="C:cytosol"/>
    <property type="evidence" value="ECO:0007669"/>
    <property type="project" value="TreeGrafter"/>
</dbReference>
<dbReference type="CDD" id="cd01224">
    <property type="entry name" value="PH_Collybistin_ASEF"/>
    <property type="match status" value="1"/>
</dbReference>
<dbReference type="SMART" id="SM00325">
    <property type="entry name" value="RhoGEF"/>
    <property type="match status" value="1"/>
</dbReference>
<dbReference type="InterPro" id="IPR000219">
    <property type="entry name" value="DH_dom"/>
</dbReference>
<dbReference type="Pfam" id="PF07653">
    <property type="entry name" value="SH3_2"/>
    <property type="match status" value="1"/>
</dbReference>
<dbReference type="PROSITE" id="PS50010">
    <property type="entry name" value="DH_2"/>
    <property type="match status" value="1"/>
</dbReference>
<dbReference type="PROSITE" id="PS50002">
    <property type="entry name" value="SH3"/>
    <property type="match status" value="1"/>
</dbReference>
<feature type="compositionally biased region" description="Basic residues" evidence="4">
    <location>
        <begin position="46"/>
        <end position="55"/>
    </location>
</feature>
<dbReference type="InterPro" id="IPR011993">
    <property type="entry name" value="PH-like_dom_sf"/>
</dbReference>
<dbReference type="PANTHER" id="PTHR45834:SF3">
    <property type="entry name" value="RHO GUANINE NUCLEOTIDE EXCHANGE FACTOR 3, ISOFORM L"/>
    <property type="match status" value="1"/>
</dbReference>